<dbReference type="EMBL" id="ML179085">
    <property type="protein sequence ID" value="THV01772.1"/>
    <property type="molecule type" value="Genomic_DNA"/>
</dbReference>
<evidence type="ECO:0000313" key="3">
    <source>
        <dbReference type="Proteomes" id="UP000297245"/>
    </source>
</evidence>
<organism evidence="2 3">
    <name type="scientific">Dendrothele bispora (strain CBS 962.96)</name>
    <dbReference type="NCBI Taxonomy" id="1314807"/>
    <lineage>
        <taxon>Eukaryota</taxon>
        <taxon>Fungi</taxon>
        <taxon>Dikarya</taxon>
        <taxon>Basidiomycota</taxon>
        <taxon>Agaricomycotina</taxon>
        <taxon>Agaricomycetes</taxon>
        <taxon>Agaricomycetidae</taxon>
        <taxon>Agaricales</taxon>
        <taxon>Agaricales incertae sedis</taxon>
        <taxon>Dendrothele</taxon>
    </lineage>
</organism>
<name>A0A4S8MGX7_DENBC</name>
<evidence type="ECO:0000256" key="1">
    <source>
        <dbReference type="SAM" id="MobiDB-lite"/>
    </source>
</evidence>
<gene>
    <name evidence="2" type="ORF">K435DRAFT_793094</name>
</gene>
<keyword evidence="3" id="KW-1185">Reference proteome</keyword>
<dbReference type="AlphaFoldDB" id="A0A4S8MGX7"/>
<feature type="region of interest" description="Disordered" evidence="1">
    <location>
        <begin position="113"/>
        <end position="137"/>
    </location>
</feature>
<feature type="compositionally biased region" description="Basic and acidic residues" evidence="1">
    <location>
        <begin position="113"/>
        <end position="123"/>
    </location>
</feature>
<protein>
    <submittedName>
        <fullName evidence="2">Uncharacterized protein</fullName>
    </submittedName>
</protein>
<reference evidence="2 3" key="1">
    <citation type="journal article" date="2019" name="Nat. Ecol. Evol.">
        <title>Megaphylogeny resolves global patterns of mushroom evolution.</title>
        <authorList>
            <person name="Varga T."/>
            <person name="Krizsan K."/>
            <person name="Foldi C."/>
            <person name="Dima B."/>
            <person name="Sanchez-Garcia M."/>
            <person name="Sanchez-Ramirez S."/>
            <person name="Szollosi G.J."/>
            <person name="Szarkandi J.G."/>
            <person name="Papp V."/>
            <person name="Albert L."/>
            <person name="Andreopoulos W."/>
            <person name="Angelini C."/>
            <person name="Antonin V."/>
            <person name="Barry K.W."/>
            <person name="Bougher N.L."/>
            <person name="Buchanan P."/>
            <person name="Buyck B."/>
            <person name="Bense V."/>
            <person name="Catcheside P."/>
            <person name="Chovatia M."/>
            <person name="Cooper J."/>
            <person name="Damon W."/>
            <person name="Desjardin D."/>
            <person name="Finy P."/>
            <person name="Geml J."/>
            <person name="Haridas S."/>
            <person name="Hughes K."/>
            <person name="Justo A."/>
            <person name="Karasinski D."/>
            <person name="Kautmanova I."/>
            <person name="Kiss B."/>
            <person name="Kocsube S."/>
            <person name="Kotiranta H."/>
            <person name="LaButti K.M."/>
            <person name="Lechner B.E."/>
            <person name="Liimatainen K."/>
            <person name="Lipzen A."/>
            <person name="Lukacs Z."/>
            <person name="Mihaltcheva S."/>
            <person name="Morgado L.N."/>
            <person name="Niskanen T."/>
            <person name="Noordeloos M.E."/>
            <person name="Ohm R.A."/>
            <person name="Ortiz-Santana B."/>
            <person name="Ovrebo C."/>
            <person name="Racz N."/>
            <person name="Riley R."/>
            <person name="Savchenko A."/>
            <person name="Shiryaev A."/>
            <person name="Soop K."/>
            <person name="Spirin V."/>
            <person name="Szebenyi C."/>
            <person name="Tomsovsky M."/>
            <person name="Tulloss R.E."/>
            <person name="Uehling J."/>
            <person name="Grigoriev I.V."/>
            <person name="Vagvolgyi C."/>
            <person name="Papp T."/>
            <person name="Martin F.M."/>
            <person name="Miettinen O."/>
            <person name="Hibbett D.S."/>
            <person name="Nagy L.G."/>
        </authorList>
    </citation>
    <scope>NUCLEOTIDE SEQUENCE [LARGE SCALE GENOMIC DNA]</scope>
    <source>
        <strain evidence="2 3">CBS 962.96</strain>
    </source>
</reference>
<feature type="compositionally biased region" description="Acidic residues" evidence="1">
    <location>
        <begin position="124"/>
        <end position="135"/>
    </location>
</feature>
<sequence>MSSGEEAEVYYDNLRYKPHEIAPEDGYYRGAVSTAFRRYRVYLRTDASQRYILIRLRPLEVRIEGNIAKITGGILPGVSASINSTLSLFNNPMVPLYAPQSFDLEHAVKNAESSRVEREAKAEEDMENGGLDDDLVSSNLLESDSDCAIEPDPLSLKNTAISQYKPISDCDLQ</sequence>
<dbReference type="Proteomes" id="UP000297245">
    <property type="component" value="Unassembled WGS sequence"/>
</dbReference>
<proteinExistence type="predicted"/>
<accession>A0A4S8MGX7</accession>
<evidence type="ECO:0000313" key="2">
    <source>
        <dbReference type="EMBL" id="THV01772.1"/>
    </source>
</evidence>